<evidence type="ECO:0000256" key="2">
    <source>
        <dbReference type="ARBA" id="ARBA00022737"/>
    </source>
</evidence>
<dbReference type="InterPro" id="IPR002885">
    <property type="entry name" value="PPR_rpt"/>
</dbReference>
<dbReference type="GO" id="GO:0003729">
    <property type="term" value="F:mRNA binding"/>
    <property type="evidence" value="ECO:0007669"/>
    <property type="project" value="TreeGrafter"/>
</dbReference>
<evidence type="ECO:0000256" key="3">
    <source>
        <dbReference type="PROSITE-ProRule" id="PRU00708"/>
    </source>
</evidence>
<evidence type="ECO:0000256" key="1">
    <source>
        <dbReference type="ARBA" id="ARBA00007626"/>
    </source>
</evidence>
<dbReference type="InterPro" id="IPR011990">
    <property type="entry name" value="TPR-like_helical_dom_sf"/>
</dbReference>
<dbReference type="Proteomes" id="UP001054252">
    <property type="component" value="Unassembled WGS sequence"/>
</dbReference>
<evidence type="ECO:0000313" key="4">
    <source>
        <dbReference type="EMBL" id="GKV51457.1"/>
    </source>
</evidence>
<dbReference type="Pfam" id="PF13041">
    <property type="entry name" value="PPR_2"/>
    <property type="match status" value="2"/>
</dbReference>
<feature type="repeat" description="PPR" evidence="3">
    <location>
        <begin position="214"/>
        <end position="248"/>
    </location>
</feature>
<dbReference type="Pfam" id="PF01535">
    <property type="entry name" value="PPR"/>
    <property type="match status" value="2"/>
</dbReference>
<gene>
    <name evidence="4" type="ORF">SLEP1_g58113</name>
</gene>
<dbReference type="Gene3D" id="1.25.40.10">
    <property type="entry name" value="Tetratricopeptide repeat domain"/>
    <property type="match status" value="4"/>
</dbReference>
<dbReference type="Pfam" id="PF12854">
    <property type="entry name" value="PPR_1"/>
    <property type="match status" value="1"/>
</dbReference>
<feature type="repeat" description="PPR" evidence="3">
    <location>
        <begin position="143"/>
        <end position="177"/>
    </location>
</feature>
<protein>
    <recommendedName>
        <fullName evidence="6">Pentatricopeptide repeat-containing protein</fullName>
    </recommendedName>
</protein>
<reference evidence="4 5" key="1">
    <citation type="journal article" date="2021" name="Commun. Biol.">
        <title>The genome of Shorea leprosula (Dipterocarpaceae) highlights the ecological relevance of drought in aseasonal tropical rainforests.</title>
        <authorList>
            <person name="Ng K.K.S."/>
            <person name="Kobayashi M.J."/>
            <person name="Fawcett J.A."/>
            <person name="Hatakeyama M."/>
            <person name="Paape T."/>
            <person name="Ng C.H."/>
            <person name="Ang C.C."/>
            <person name="Tnah L.H."/>
            <person name="Lee C.T."/>
            <person name="Nishiyama T."/>
            <person name="Sese J."/>
            <person name="O'Brien M.J."/>
            <person name="Copetti D."/>
            <person name="Mohd Noor M.I."/>
            <person name="Ong R.C."/>
            <person name="Putra M."/>
            <person name="Sireger I.Z."/>
            <person name="Indrioko S."/>
            <person name="Kosugi Y."/>
            <person name="Izuno A."/>
            <person name="Isagi Y."/>
            <person name="Lee S.L."/>
            <person name="Shimizu K.K."/>
        </authorList>
    </citation>
    <scope>NUCLEOTIDE SEQUENCE [LARGE SCALE GENOMIC DNA]</scope>
    <source>
        <strain evidence="4">214</strain>
    </source>
</reference>
<dbReference type="AlphaFoldDB" id="A0AAV5MSA8"/>
<sequence>MPPMRLSFRSLLSQRSFRLLMQFFAKMTYDACKIREGIFLNLMKHFSQLSLHEKLLEMLYAIQSIGREKPSLKAISTCLNLLIESNQFDLTQDFLLNSNRSLSLNPNTCIFNIFVKYHCKKGDIESAFEVVKEMKKSKISYPNLITYSTVMDGLCKNGRFEEAIQLFEEMVGKNQILPDSQTYDVLINGFCCRGKVDRTRKIMDFMKNNGCTLNVFNYSALMNGFSKEGRWQEAKDFFDEMKSIGLKPDTITYTTLIGCFCKAGKTLLRRKVSGGSSDGQETADDGVYLNKASYRVVLNSLCSRNDLNKATELLDLMLSRGFIPHHSTSDELLMGLCKAGMVDDALAALGGLAEMPNRLKS</sequence>
<feature type="repeat" description="PPR" evidence="3">
    <location>
        <begin position="107"/>
        <end position="141"/>
    </location>
</feature>
<feature type="repeat" description="PPR" evidence="3">
    <location>
        <begin position="179"/>
        <end position="213"/>
    </location>
</feature>
<dbReference type="SUPFAM" id="SSF81901">
    <property type="entry name" value="HCP-like"/>
    <property type="match status" value="1"/>
</dbReference>
<comment type="caution">
    <text evidence="4">The sequence shown here is derived from an EMBL/GenBank/DDBJ whole genome shotgun (WGS) entry which is preliminary data.</text>
</comment>
<evidence type="ECO:0000313" key="5">
    <source>
        <dbReference type="Proteomes" id="UP001054252"/>
    </source>
</evidence>
<proteinExistence type="inferred from homology"/>
<name>A0AAV5MSA8_9ROSI</name>
<keyword evidence="5" id="KW-1185">Reference proteome</keyword>
<organism evidence="4 5">
    <name type="scientific">Rubroshorea leprosula</name>
    <dbReference type="NCBI Taxonomy" id="152421"/>
    <lineage>
        <taxon>Eukaryota</taxon>
        <taxon>Viridiplantae</taxon>
        <taxon>Streptophyta</taxon>
        <taxon>Embryophyta</taxon>
        <taxon>Tracheophyta</taxon>
        <taxon>Spermatophyta</taxon>
        <taxon>Magnoliopsida</taxon>
        <taxon>eudicotyledons</taxon>
        <taxon>Gunneridae</taxon>
        <taxon>Pentapetalae</taxon>
        <taxon>rosids</taxon>
        <taxon>malvids</taxon>
        <taxon>Malvales</taxon>
        <taxon>Dipterocarpaceae</taxon>
        <taxon>Rubroshorea</taxon>
    </lineage>
</organism>
<evidence type="ECO:0008006" key="6">
    <source>
        <dbReference type="Google" id="ProtNLM"/>
    </source>
</evidence>
<dbReference type="InterPro" id="IPR051240">
    <property type="entry name" value="Mito_RNA-Proc/Resp"/>
</dbReference>
<feature type="repeat" description="PPR" evidence="3">
    <location>
        <begin position="290"/>
        <end position="324"/>
    </location>
</feature>
<dbReference type="PANTHER" id="PTHR47933">
    <property type="entry name" value="PENTATRICOPEPTIDE REPEAT-CONTAINING PROTEIN 1, MITOCHONDRIAL"/>
    <property type="match status" value="1"/>
</dbReference>
<dbReference type="EMBL" id="BPVZ01000501">
    <property type="protein sequence ID" value="GKV51457.1"/>
    <property type="molecule type" value="Genomic_DNA"/>
</dbReference>
<dbReference type="NCBIfam" id="TIGR00756">
    <property type="entry name" value="PPR"/>
    <property type="match status" value="5"/>
</dbReference>
<accession>A0AAV5MSA8</accession>
<dbReference type="PANTHER" id="PTHR47933:SF23">
    <property type="entry name" value="OS02G0468500 PROTEIN"/>
    <property type="match status" value="1"/>
</dbReference>
<comment type="similarity">
    <text evidence="1">Belongs to the PPR family. P subfamily.</text>
</comment>
<keyword evidence="2" id="KW-0677">Repeat</keyword>
<dbReference type="PROSITE" id="PS51375">
    <property type="entry name" value="PPR"/>
    <property type="match status" value="5"/>
</dbReference>